<keyword evidence="1" id="KW-0812">Transmembrane</keyword>
<feature type="chain" id="PRO_5001500695" evidence="2">
    <location>
        <begin position="26"/>
        <end position="268"/>
    </location>
</feature>
<feature type="signal peptide" evidence="2">
    <location>
        <begin position="1"/>
        <end position="25"/>
    </location>
</feature>
<keyword evidence="1" id="KW-1133">Transmembrane helix</keyword>
<keyword evidence="1" id="KW-0472">Membrane</keyword>
<dbReference type="EMBL" id="AXCW01000430">
    <property type="protein sequence ID" value="EYR61890.1"/>
    <property type="molecule type" value="Genomic_DNA"/>
</dbReference>
<dbReference type="Proteomes" id="UP000019753">
    <property type="component" value="Unassembled WGS sequence"/>
</dbReference>
<keyword evidence="4" id="KW-1185">Reference proteome</keyword>
<protein>
    <submittedName>
        <fullName evidence="3">Uncharacterized protein</fullName>
    </submittedName>
</protein>
<organism evidence="3 4">
    <name type="scientific">Actinotalea ferrariae CF5-4</name>
    <dbReference type="NCBI Taxonomy" id="948458"/>
    <lineage>
        <taxon>Bacteria</taxon>
        <taxon>Bacillati</taxon>
        <taxon>Actinomycetota</taxon>
        <taxon>Actinomycetes</taxon>
        <taxon>Micrococcales</taxon>
        <taxon>Cellulomonadaceae</taxon>
        <taxon>Actinotalea</taxon>
    </lineage>
</organism>
<evidence type="ECO:0000256" key="1">
    <source>
        <dbReference type="SAM" id="Phobius"/>
    </source>
</evidence>
<evidence type="ECO:0000256" key="2">
    <source>
        <dbReference type="SAM" id="SignalP"/>
    </source>
</evidence>
<reference evidence="3 4" key="1">
    <citation type="submission" date="2014-01" db="EMBL/GenBank/DDBJ databases">
        <title>Actinotalea ferrariae CF5-4.</title>
        <authorList>
            <person name="Chen F."/>
            <person name="Li Y."/>
            <person name="Wang G."/>
        </authorList>
    </citation>
    <scope>NUCLEOTIDE SEQUENCE [LARGE SCALE GENOMIC DNA]</scope>
    <source>
        <strain evidence="3 4">CF5-4</strain>
    </source>
</reference>
<proteinExistence type="predicted"/>
<name>A0A021VPD0_9CELL</name>
<feature type="transmembrane region" description="Helical" evidence="1">
    <location>
        <begin position="237"/>
        <end position="259"/>
    </location>
</feature>
<keyword evidence="2" id="KW-0732">Signal</keyword>
<evidence type="ECO:0000313" key="3">
    <source>
        <dbReference type="EMBL" id="EYR61890.1"/>
    </source>
</evidence>
<dbReference type="OrthoDB" id="60524at2"/>
<comment type="caution">
    <text evidence="3">The sequence shown here is derived from an EMBL/GenBank/DDBJ whole genome shotgun (WGS) entry which is preliminary data.</text>
</comment>
<gene>
    <name evidence="3" type="ORF">N866_14645</name>
</gene>
<evidence type="ECO:0000313" key="4">
    <source>
        <dbReference type="Proteomes" id="UP000019753"/>
    </source>
</evidence>
<dbReference type="AlphaFoldDB" id="A0A021VPD0"/>
<sequence length="268" mass="27422">MKKWQLLTAACAVLLLAVVGGPAAAAENRGHVPDTVKRALEPDGAVHRHVLDLNQRTTSGSRKTGTPLAQAQAEAAATTFGSPVRYAYLQLAEDGGSGDALTEADLGDAAPFYLSVEYVNSRPTSTVQVTETGEFAALGGFLPEEVTALAAVAPGSVILTDGRFEELYSASPDLTTVRALNPSATALVGGGDVAVSELRRIKARQWSEYVAALPVDVPEDAVGASVSNVGRGGSGGAWLPGVGIALLGAALVAASAFLLGRSSRSRQV</sequence>
<accession>A0A021VPD0</accession>
<dbReference type="RefSeq" id="WP_034229539.1">
    <property type="nucleotide sequence ID" value="NZ_AXCW01000430.1"/>
</dbReference>